<dbReference type="Proteomes" id="UP000019494">
    <property type="component" value="Unassembled WGS sequence"/>
</dbReference>
<evidence type="ECO:0000313" key="2">
    <source>
        <dbReference type="Proteomes" id="UP000019494"/>
    </source>
</evidence>
<evidence type="ECO:0000313" key="1">
    <source>
        <dbReference type="EMBL" id="EWT05855.1"/>
    </source>
</evidence>
<comment type="caution">
    <text evidence="1">The sequence shown here is derived from an EMBL/GenBank/DDBJ whole genome shotgun (WGS) entry which is preliminary data.</text>
</comment>
<sequence length="203" mass="22902">MFIQVIQGTCRDADTVHRQMDDWRSRLESGAAGFLGGTYGITDDGEFIGVVRFDSKESAERNSQRPEQGEWWAETQKCFDGAVTFHDCNDVVMMLDGGSDDAQFVQVIQGQLTDPGKFHDFMSQPMDMLHTARPEIIGGTVAIDDKGFFTQTVAFRTEAEAREGERREVPSEMQEQMAQLGELMTDVSYHDLHHPWFETAPAR</sequence>
<reference evidence="2" key="1">
    <citation type="submission" date="2013-08" db="EMBL/GenBank/DDBJ databases">
        <title>Intrasporangium oryzae NRRL B-24470.</title>
        <authorList>
            <person name="Liu H."/>
            <person name="Wang G."/>
        </authorList>
    </citation>
    <scope>NUCLEOTIDE SEQUENCE [LARGE SCALE GENOMIC DNA]</scope>
    <source>
        <strain evidence="2">Q5-1</strain>
    </source>
</reference>
<organism evidence="1 2">
    <name type="scientific">Intrasporangium chromatireducens Q5-1</name>
    <dbReference type="NCBI Taxonomy" id="584657"/>
    <lineage>
        <taxon>Bacteria</taxon>
        <taxon>Bacillati</taxon>
        <taxon>Actinomycetota</taxon>
        <taxon>Actinomycetes</taxon>
        <taxon>Micrococcales</taxon>
        <taxon>Intrasporangiaceae</taxon>
        <taxon>Intrasporangium</taxon>
    </lineage>
</organism>
<dbReference type="SUPFAM" id="SSF54909">
    <property type="entry name" value="Dimeric alpha+beta barrel"/>
    <property type="match status" value="1"/>
</dbReference>
<protein>
    <recommendedName>
        <fullName evidence="3">ABM domain-containing protein</fullName>
    </recommendedName>
</protein>
<evidence type="ECO:0008006" key="3">
    <source>
        <dbReference type="Google" id="ProtNLM"/>
    </source>
</evidence>
<dbReference type="OrthoDB" id="3464514at2"/>
<name>W9GIC4_9MICO</name>
<dbReference type="PATRIC" id="fig|584657.3.peg.2252"/>
<dbReference type="AlphaFoldDB" id="W9GIC4"/>
<accession>W9GIC4</accession>
<gene>
    <name evidence="1" type="ORF">N864_01710</name>
</gene>
<dbReference type="EMBL" id="AWQS01000082">
    <property type="protein sequence ID" value="EWT05855.1"/>
    <property type="molecule type" value="Genomic_DNA"/>
</dbReference>
<dbReference type="InterPro" id="IPR011008">
    <property type="entry name" value="Dimeric_a/b-barrel"/>
</dbReference>
<keyword evidence="2" id="KW-1185">Reference proteome</keyword>
<proteinExistence type="predicted"/>